<dbReference type="InterPro" id="IPR000210">
    <property type="entry name" value="BTB/POZ_dom"/>
</dbReference>
<keyword evidence="4" id="KW-1185">Reference proteome</keyword>
<dbReference type="PROSITE" id="PS50097">
    <property type="entry name" value="BTB"/>
    <property type="match status" value="1"/>
</dbReference>
<dbReference type="SUPFAM" id="SSF54695">
    <property type="entry name" value="POZ domain"/>
    <property type="match status" value="1"/>
</dbReference>
<gene>
    <name evidence="3" type="ORF">HPLM_LOCUS21359</name>
</gene>
<name>A0A0N4XAH3_HAEPC</name>
<dbReference type="InterPro" id="IPR011333">
    <property type="entry name" value="SKP1/BTB/POZ_sf"/>
</dbReference>
<sequence>MGSLNHLNLLRDEHLELLNKYGELQQKYATLQSKVDPDQVPDASTLAGQLCATMRNLFENHTFSDIVIRVDGRELKCHKFLLVARSNHWNDLESTDFVDIPGIIPCRFQEV</sequence>
<dbReference type="Proteomes" id="UP000268014">
    <property type="component" value="Unassembled WGS sequence"/>
</dbReference>
<reference evidence="5" key="1">
    <citation type="submission" date="2017-02" db="UniProtKB">
        <authorList>
            <consortium name="WormBaseParasite"/>
        </authorList>
    </citation>
    <scope>IDENTIFICATION</scope>
</reference>
<keyword evidence="1" id="KW-0175">Coiled coil</keyword>
<dbReference type="Gene3D" id="3.30.710.10">
    <property type="entry name" value="Potassium Channel Kv1.1, Chain A"/>
    <property type="match status" value="1"/>
</dbReference>
<evidence type="ECO:0000313" key="3">
    <source>
        <dbReference type="EMBL" id="VDO89441.1"/>
    </source>
</evidence>
<evidence type="ECO:0000256" key="1">
    <source>
        <dbReference type="SAM" id="Coils"/>
    </source>
</evidence>
<feature type="domain" description="BTB" evidence="2">
    <location>
        <begin position="64"/>
        <end position="111"/>
    </location>
</feature>
<evidence type="ECO:0000313" key="4">
    <source>
        <dbReference type="Proteomes" id="UP000268014"/>
    </source>
</evidence>
<dbReference type="EMBL" id="UZAF01023313">
    <property type="protein sequence ID" value="VDO89441.1"/>
    <property type="molecule type" value="Genomic_DNA"/>
</dbReference>
<accession>A0A0N4XAH3</accession>
<organism evidence="5">
    <name type="scientific">Haemonchus placei</name>
    <name type="common">Barber's pole worm</name>
    <dbReference type="NCBI Taxonomy" id="6290"/>
    <lineage>
        <taxon>Eukaryota</taxon>
        <taxon>Metazoa</taxon>
        <taxon>Ecdysozoa</taxon>
        <taxon>Nematoda</taxon>
        <taxon>Chromadorea</taxon>
        <taxon>Rhabditida</taxon>
        <taxon>Rhabditina</taxon>
        <taxon>Rhabditomorpha</taxon>
        <taxon>Strongyloidea</taxon>
        <taxon>Trichostrongylidae</taxon>
        <taxon>Haemonchus</taxon>
    </lineage>
</organism>
<proteinExistence type="predicted"/>
<dbReference type="AlphaFoldDB" id="A0A0N4XAH3"/>
<reference evidence="3 4" key="2">
    <citation type="submission" date="2018-11" db="EMBL/GenBank/DDBJ databases">
        <authorList>
            <consortium name="Pathogen Informatics"/>
        </authorList>
    </citation>
    <scope>NUCLEOTIDE SEQUENCE [LARGE SCALE GENOMIC DNA]</scope>
    <source>
        <strain evidence="3 4">MHpl1</strain>
    </source>
</reference>
<dbReference type="OrthoDB" id="5863860at2759"/>
<evidence type="ECO:0000259" key="2">
    <source>
        <dbReference type="PROSITE" id="PS50097"/>
    </source>
</evidence>
<feature type="coiled-coil region" evidence="1">
    <location>
        <begin position="7"/>
        <end position="34"/>
    </location>
</feature>
<protein>
    <submittedName>
        <fullName evidence="5">BTB domain-containing protein</fullName>
    </submittedName>
</protein>
<dbReference type="WBParaSite" id="HPLM_0002136801-mRNA-1">
    <property type="protein sequence ID" value="HPLM_0002136801-mRNA-1"/>
    <property type="gene ID" value="HPLM_0002136801"/>
</dbReference>
<dbReference type="STRING" id="6290.A0A0N4XAH3"/>
<evidence type="ECO:0000313" key="5">
    <source>
        <dbReference type="WBParaSite" id="HPLM_0002136801-mRNA-1"/>
    </source>
</evidence>
<dbReference type="Pfam" id="PF00651">
    <property type="entry name" value="BTB"/>
    <property type="match status" value="1"/>
</dbReference>